<evidence type="ECO:0000256" key="3">
    <source>
        <dbReference type="RuleBase" id="RU361153"/>
    </source>
</evidence>
<sequence length="363" mass="39776">MTGQSSTFQAFPTANQRTVFPCLAILGLALLLAMVSPSRGQDSVCLRGVNISGAEFGGPDGKAGTDYTYPSDATLDWAAARNMAVIRLPFRWERLQTRLNGALDQDELSRLKDTVERANRRGLTVILDLHNYAEYRGEKIGQKTDTGNVPPEALADFWRRLASEFSGNEKAVYGLMNEPAGITAQSWFEAAQAAVTAIRQTGADNLVLVPGTIWSGASHWFEEQDGGSNADLFERLSDPANRFAFEFHQYMDEDFSGTKADCPRVSDAVAALSSVTEWLRQHDFKGFLGEFGGTSAPDCLSGLMEMAGFVNENRDVWIGWTAWAAGDWWGDYPLSLQPVGRIDRPQFKVLEPFLAGGIGCGRP</sequence>
<evidence type="ECO:0000256" key="2">
    <source>
        <dbReference type="ARBA" id="ARBA00023295"/>
    </source>
</evidence>
<dbReference type="EMBL" id="JAEKJZ010000001">
    <property type="protein sequence ID" value="MBN9668757.1"/>
    <property type="molecule type" value="Genomic_DNA"/>
</dbReference>
<accession>A0A939J1R8</accession>
<evidence type="ECO:0000256" key="1">
    <source>
        <dbReference type="ARBA" id="ARBA00022801"/>
    </source>
</evidence>
<dbReference type="GO" id="GO:0009251">
    <property type="term" value="P:glucan catabolic process"/>
    <property type="evidence" value="ECO:0007669"/>
    <property type="project" value="TreeGrafter"/>
</dbReference>
<comment type="similarity">
    <text evidence="3">Belongs to the glycosyl hydrolase 5 (cellulase A) family.</text>
</comment>
<reference evidence="5" key="1">
    <citation type="submission" date="2020-12" db="EMBL/GenBank/DDBJ databases">
        <title>Oil enriched cultivation method for isolating marine PHA-producing bacteria.</title>
        <authorList>
            <person name="Zheng W."/>
            <person name="Yu S."/>
            <person name="Huang Y."/>
        </authorList>
    </citation>
    <scope>NUCLEOTIDE SEQUENCE</scope>
    <source>
        <strain evidence="5">SY-2-12</strain>
    </source>
</reference>
<proteinExistence type="inferred from homology"/>
<dbReference type="RefSeq" id="WP_207137959.1">
    <property type="nucleotide sequence ID" value="NZ_JAEKJZ010000001.1"/>
</dbReference>
<evidence type="ECO:0000313" key="6">
    <source>
        <dbReference type="Proteomes" id="UP000664096"/>
    </source>
</evidence>
<dbReference type="AlphaFoldDB" id="A0A939J1R8"/>
<dbReference type="GO" id="GO:0004553">
    <property type="term" value="F:hydrolase activity, hydrolyzing O-glycosyl compounds"/>
    <property type="evidence" value="ECO:0007669"/>
    <property type="project" value="InterPro"/>
</dbReference>
<dbReference type="InterPro" id="IPR017853">
    <property type="entry name" value="GH"/>
</dbReference>
<dbReference type="Proteomes" id="UP000664096">
    <property type="component" value="Unassembled WGS sequence"/>
</dbReference>
<dbReference type="Gene3D" id="3.20.20.80">
    <property type="entry name" value="Glycosidases"/>
    <property type="match status" value="1"/>
</dbReference>
<comment type="caution">
    <text evidence="5">The sequence shown here is derived from an EMBL/GenBank/DDBJ whole genome shotgun (WGS) entry which is preliminary data.</text>
</comment>
<keyword evidence="1 3" id="KW-0378">Hydrolase</keyword>
<keyword evidence="2 3" id="KW-0326">Glycosidase</keyword>
<evidence type="ECO:0000259" key="4">
    <source>
        <dbReference type="Pfam" id="PF00150"/>
    </source>
</evidence>
<evidence type="ECO:0000313" key="5">
    <source>
        <dbReference type="EMBL" id="MBN9668757.1"/>
    </source>
</evidence>
<dbReference type="InterPro" id="IPR001547">
    <property type="entry name" value="Glyco_hydro_5"/>
</dbReference>
<dbReference type="Pfam" id="PF00150">
    <property type="entry name" value="Cellulase"/>
    <property type="match status" value="1"/>
</dbReference>
<dbReference type="PANTHER" id="PTHR34142">
    <property type="entry name" value="ENDO-BETA-1,4-GLUCANASE A"/>
    <property type="match status" value="1"/>
</dbReference>
<organism evidence="5 6">
    <name type="scientific">Roseibium aggregatum</name>
    <dbReference type="NCBI Taxonomy" id="187304"/>
    <lineage>
        <taxon>Bacteria</taxon>
        <taxon>Pseudomonadati</taxon>
        <taxon>Pseudomonadota</taxon>
        <taxon>Alphaproteobacteria</taxon>
        <taxon>Hyphomicrobiales</taxon>
        <taxon>Stappiaceae</taxon>
        <taxon>Roseibium</taxon>
    </lineage>
</organism>
<protein>
    <submittedName>
        <fullName evidence="5">Glycoside hydrolase family 5 protein</fullName>
    </submittedName>
</protein>
<feature type="domain" description="Glycoside hydrolase family 5" evidence="4">
    <location>
        <begin position="60"/>
        <end position="325"/>
    </location>
</feature>
<gene>
    <name evidence="5" type="ORF">JF539_00315</name>
</gene>
<dbReference type="PANTHER" id="PTHR34142:SF1">
    <property type="entry name" value="GLYCOSIDE HYDROLASE FAMILY 5 DOMAIN-CONTAINING PROTEIN"/>
    <property type="match status" value="1"/>
</dbReference>
<dbReference type="SUPFAM" id="SSF51445">
    <property type="entry name" value="(Trans)glycosidases"/>
    <property type="match status" value="1"/>
</dbReference>
<name>A0A939J1R8_9HYPH</name>